<organism evidence="1 2">
    <name type="scientific">Terrimonas rubra</name>
    <dbReference type="NCBI Taxonomy" id="1035890"/>
    <lineage>
        <taxon>Bacteria</taxon>
        <taxon>Pseudomonadati</taxon>
        <taxon>Bacteroidota</taxon>
        <taxon>Chitinophagia</taxon>
        <taxon>Chitinophagales</taxon>
        <taxon>Chitinophagaceae</taxon>
        <taxon>Terrimonas</taxon>
    </lineage>
</organism>
<name>A0ABW6A203_9BACT</name>
<keyword evidence="2" id="KW-1185">Reference proteome</keyword>
<proteinExistence type="predicted"/>
<dbReference type="RefSeq" id="WP_386096388.1">
    <property type="nucleotide sequence ID" value="NZ_JBHUOZ010000001.1"/>
</dbReference>
<dbReference type="PANTHER" id="PTHR12558:SF13">
    <property type="entry name" value="CELL DIVISION CYCLE PROTEIN 27 HOMOLOG"/>
    <property type="match status" value="1"/>
</dbReference>
<protein>
    <submittedName>
        <fullName evidence="1">Tetratricopeptide repeat protein</fullName>
    </submittedName>
</protein>
<accession>A0ABW6A203</accession>
<sequence>MTATLLMVTGVKAQSLQEGIQDLYSDRVESAKAVFEKLVASNPNNIEATYWLGQAFLKKDDIAGAKGVYDKALTTSANAPLLLVGKGQVDLEENKMQDARQRFESALTISKGRKGDDPEILNAVGKAITEVYDHIDKKGDINFAVEKLQAASQANVKDVRLKADILLNLANALRKQKPGENGGEVFKNLVEATRIDPTYPVPAYRNGMLFQSQRNWEMFVEYMNTAITKDPRFAPAYYELTYYYMRVDVEKAKQYAQKFKESADADPQNAYLEYSMDWALKNYDKAIAGAKDIIAKTGGKPKPKVYKLLADSYVAKGDTVSAKQYVDEYFAKEKSEEIKPLDYTLKANIYSAIPGQEGVALQSFLDGIKSDTTESGKLDILKEGIELFRKKQQSKNESALYAKLLEIKPKPTINDLFYATYANYKAAQFGPAYDLAKRMTTEYPDQEYGWEWKYNTAIMLDTAKMDSLAIPAANEWLTFIRKDSAKYAAKFPAVYGYLVQTYNKMKDYENTVAYLVLLKDVTADPARKESLQSNIDQLNDYLKKLRAQPKPAGGTGSAGSK</sequence>
<evidence type="ECO:0000313" key="1">
    <source>
        <dbReference type="EMBL" id="MFD2919318.1"/>
    </source>
</evidence>
<reference evidence="2" key="1">
    <citation type="journal article" date="2019" name="Int. J. Syst. Evol. Microbiol.">
        <title>The Global Catalogue of Microorganisms (GCM) 10K type strain sequencing project: providing services to taxonomists for standard genome sequencing and annotation.</title>
        <authorList>
            <consortium name="The Broad Institute Genomics Platform"/>
            <consortium name="The Broad Institute Genome Sequencing Center for Infectious Disease"/>
            <person name="Wu L."/>
            <person name="Ma J."/>
        </authorList>
    </citation>
    <scope>NUCLEOTIDE SEQUENCE [LARGE SCALE GENOMIC DNA]</scope>
    <source>
        <strain evidence="2">KCTC 23299</strain>
    </source>
</reference>
<dbReference type="SUPFAM" id="SSF48452">
    <property type="entry name" value="TPR-like"/>
    <property type="match status" value="1"/>
</dbReference>
<dbReference type="Gene3D" id="1.25.40.10">
    <property type="entry name" value="Tetratricopeptide repeat domain"/>
    <property type="match status" value="3"/>
</dbReference>
<dbReference type="PANTHER" id="PTHR12558">
    <property type="entry name" value="CELL DIVISION CYCLE 16,23,27"/>
    <property type="match status" value="1"/>
</dbReference>
<dbReference type="InterPro" id="IPR011990">
    <property type="entry name" value="TPR-like_helical_dom_sf"/>
</dbReference>
<dbReference type="EMBL" id="JBHUOZ010000001">
    <property type="protein sequence ID" value="MFD2919318.1"/>
    <property type="molecule type" value="Genomic_DNA"/>
</dbReference>
<comment type="caution">
    <text evidence="1">The sequence shown here is derived from an EMBL/GenBank/DDBJ whole genome shotgun (WGS) entry which is preliminary data.</text>
</comment>
<dbReference type="Proteomes" id="UP001597511">
    <property type="component" value="Unassembled WGS sequence"/>
</dbReference>
<gene>
    <name evidence="1" type="ORF">ACFS6H_06305</name>
</gene>
<evidence type="ECO:0000313" key="2">
    <source>
        <dbReference type="Proteomes" id="UP001597511"/>
    </source>
</evidence>
<dbReference type="Pfam" id="PF13432">
    <property type="entry name" value="TPR_16"/>
    <property type="match status" value="1"/>
</dbReference>